<sequence length="898" mass="96106">MPSSGSGRLSSSDVPRPAALEEENAGKPRTVIASRFACGGRTLPDPVSLPLSTAEVVESYQVDMGNARPRYLRLTVGSIPHTPDLLRTCGVPLALVTAPFADRPDEPPVPVVSAEERGPQRCGRCKAYLNPGVLFVDAGRSFVCNLCHHWNAVDVERYVPLDAATGLPVDYQQRLELQYGSVEYVVPATDYCENERTATPALVLVLDARCIEVLTDSQWLSAEWLAAVAEQRLRLGFVLCGGSALRFYQVTAPGRIEERLVPDLNDAFAPMGADTLLQGEQLSQLQAAVAYAAGQTWMHAEGNAAGSSCVAGILAAADMLRGVGGGKVLAVCAALPGHPSEAYALRDRWQGGMDAGAAASGKPKSEVERERALLQAAAPAYRQLGTQLADAQVSVDLFLFAADAPGAPPMATPPPYFDVATVSQLPLACGGRVRYYPHSGDVAAVRRDLVQAVCSVRAFEAVLRVRSSPGISPEEHLGSFRPMTTGRKDVRLPVMHTDSTLAVAIAYDSGSGIAEHPVWGASATSGSGGAWRRSGLLGGNNNNSGEQASPAIAYVQVAVLFTCPTDGTRRVRVHTLAVPSTRLLNQVFRTIDASSVLCWVARHAARSLLQGAVWSNVRDSVVERCVEMLYVYRRYCASRSSSGQLILPEALKFFPLYVLGLLKSAALRAAATAPDERAYRLAAVLSGSVETVLATAHPRMMAVPGAAEGNAAVPLSRAPGGELPLGRPEEPDPADTYGMATNTTAAQRITVPDGDVRLPPTQPLSSERLRPETVWLIEDGWRCLVWVGEQAAAGASPMNGAATPYDGSFGHASVPLPPVMMERLFRERPGLLSPLQVHRHAPLEPLFHALLIEDRGGNAPSYVEFLVSVHKMVQKKIASSEAERQHRTMAEWDWAHTY</sequence>
<dbReference type="Pfam" id="PF04815">
    <property type="entry name" value="Sec23_helical"/>
    <property type="match status" value="1"/>
</dbReference>
<keyword evidence="2" id="KW-0813">Transport</keyword>
<evidence type="ECO:0000256" key="3">
    <source>
        <dbReference type="ARBA" id="ARBA00022927"/>
    </source>
</evidence>
<dbReference type="InterPro" id="IPR036465">
    <property type="entry name" value="vWFA_dom_sf"/>
</dbReference>
<evidence type="ECO:0000313" key="9">
    <source>
        <dbReference type="EMBL" id="KAK4535505.1"/>
    </source>
</evidence>
<dbReference type="AlphaFoldDB" id="A0AAV9IT84"/>
<evidence type="ECO:0000256" key="1">
    <source>
        <dbReference type="ARBA" id="ARBA00008334"/>
    </source>
</evidence>
<dbReference type="Gene3D" id="1.20.120.730">
    <property type="entry name" value="Sec23/Sec24 helical domain"/>
    <property type="match status" value="1"/>
</dbReference>
<feature type="domain" description="Sec23/Sec24 beta-sandwich" evidence="8">
    <location>
        <begin position="458"/>
        <end position="579"/>
    </location>
</feature>
<evidence type="ECO:0000259" key="6">
    <source>
        <dbReference type="Pfam" id="PF04811"/>
    </source>
</evidence>
<dbReference type="SUPFAM" id="SSF53300">
    <property type="entry name" value="vWA-like"/>
    <property type="match status" value="1"/>
</dbReference>
<evidence type="ECO:0000256" key="2">
    <source>
        <dbReference type="ARBA" id="ARBA00022448"/>
    </source>
</evidence>
<feature type="domain" description="Zinc finger Sec23/Sec24-type" evidence="5">
    <location>
        <begin position="119"/>
        <end position="153"/>
    </location>
</feature>
<comment type="caution">
    <text evidence="9">The sequence shown here is derived from an EMBL/GenBank/DDBJ whole genome shotgun (WGS) entry which is preliminary data.</text>
</comment>
<proteinExistence type="inferred from homology"/>
<dbReference type="Pfam" id="PF04811">
    <property type="entry name" value="Sec23_trunk"/>
    <property type="match status" value="1"/>
</dbReference>
<protein>
    <submittedName>
        <fullName evidence="9">Uncharacterized protein</fullName>
    </submittedName>
</protein>
<evidence type="ECO:0000256" key="4">
    <source>
        <dbReference type="SAM" id="MobiDB-lite"/>
    </source>
</evidence>
<reference evidence="9 10" key="1">
    <citation type="submission" date="2022-07" db="EMBL/GenBank/DDBJ databases">
        <title>Genome-wide signatures of adaptation to extreme environments.</title>
        <authorList>
            <person name="Cho C.H."/>
            <person name="Yoon H.S."/>
        </authorList>
    </citation>
    <scope>NUCLEOTIDE SEQUENCE [LARGE SCALE GENOMIC DNA]</scope>
    <source>
        <strain evidence="9 10">DBV 063 E5</strain>
    </source>
</reference>
<dbReference type="GO" id="GO:0030127">
    <property type="term" value="C:COPII vesicle coat"/>
    <property type="evidence" value="ECO:0007669"/>
    <property type="project" value="InterPro"/>
</dbReference>
<feature type="region of interest" description="Disordered" evidence="4">
    <location>
        <begin position="715"/>
        <end position="739"/>
    </location>
</feature>
<dbReference type="Proteomes" id="UP001301350">
    <property type="component" value="Unassembled WGS sequence"/>
</dbReference>
<dbReference type="GO" id="GO:0000149">
    <property type="term" value="F:SNARE binding"/>
    <property type="evidence" value="ECO:0007669"/>
    <property type="project" value="TreeGrafter"/>
</dbReference>
<feature type="domain" description="Sec23/Sec24 helical" evidence="7">
    <location>
        <begin position="592"/>
        <end position="692"/>
    </location>
</feature>
<dbReference type="InterPro" id="IPR036174">
    <property type="entry name" value="Znf_Sec23_Sec24_sf"/>
</dbReference>
<dbReference type="InterPro" id="IPR036180">
    <property type="entry name" value="Gelsolin-like_dom_sf"/>
</dbReference>
<gene>
    <name evidence="9" type="ORF">CDCA_CDCA05G1530</name>
</gene>
<dbReference type="Gene3D" id="2.30.30.380">
    <property type="entry name" value="Zn-finger domain of Sec23/24"/>
    <property type="match status" value="1"/>
</dbReference>
<dbReference type="InterPro" id="IPR029006">
    <property type="entry name" value="ADF-H/Gelsolin-like_dom_sf"/>
</dbReference>
<evidence type="ECO:0000259" key="5">
    <source>
        <dbReference type="Pfam" id="PF04810"/>
    </source>
</evidence>
<feature type="compositionally biased region" description="Low complexity" evidence="4">
    <location>
        <begin position="1"/>
        <end position="12"/>
    </location>
</feature>
<dbReference type="GO" id="GO:0006886">
    <property type="term" value="P:intracellular protein transport"/>
    <property type="evidence" value="ECO:0007669"/>
    <property type="project" value="InterPro"/>
</dbReference>
<evidence type="ECO:0000313" key="10">
    <source>
        <dbReference type="Proteomes" id="UP001301350"/>
    </source>
</evidence>
<dbReference type="InterPro" id="IPR050550">
    <property type="entry name" value="SEC23_SEC24_subfamily"/>
</dbReference>
<name>A0AAV9IT84_CYACA</name>
<dbReference type="GO" id="GO:0070971">
    <property type="term" value="C:endoplasmic reticulum exit site"/>
    <property type="evidence" value="ECO:0007669"/>
    <property type="project" value="TreeGrafter"/>
</dbReference>
<dbReference type="SUPFAM" id="SSF82919">
    <property type="entry name" value="Zn-finger domain of Sec23/24"/>
    <property type="match status" value="1"/>
</dbReference>
<dbReference type="SUPFAM" id="SSF81811">
    <property type="entry name" value="Helical domain of Sec23/24"/>
    <property type="match status" value="1"/>
</dbReference>
<dbReference type="SUPFAM" id="SSF81995">
    <property type="entry name" value="beta-sandwich domain of Sec23/24"/>
    <property type="match status" value="2"/>
</dbReference>
<dbReference type="Pfam" id="PF08033">
    <property type="entry name" value="Sec23_BS"/>
    <property type="match status" value="1"/>
</dbReference>
<dbReference type="InterPro" id="IPR006896">
    <property type="entry name" value="Sec23/24_trunk_dom"/>
</dbReference>
<keyword evidence="10" id="KW-1185">Reference proteome</keyword>
<organism evidence="9 10">
    <name type="scientific">Cyanidium caldarium</name>
    <name type="common">Red alga</name>
    <dbReference type="NCBI Taxonomy" id="2771"/>
    <lineage>
        <taxon>Eukaryota</taxon>
        <taxon>Rhodophyta</taxon>
        <taxon>Bangiophyceae</taxon>
        <taxon>Cyanidiales</taxon>
        <taxon>Cyanidiaceae</taxon>
        <taxon>Cyanidium</taxon>
    </lineage>
</organism>
<evidence type="ECO:0000259" key="7">
    <source>
        <dbReference type="Pfam" id="PF04815"/>
    </source>
</evidence>
<feature type="region of interest" description="Disordered" evidence="4">
    <location>
        <begin position="1"/>
        <end position="26"/>
    </location>
</feature>
<dbReference type="GO" id="GO:0008270">
    <property type="term" value="F:zinc ion binding"/>
    <property type="evidence" value="ECO:0007669"/>
    <property type="project" value="InterPro"/>
</dbReference>
<dbReference type="PANTHER" id="PTHR13803">
    <property type="entry name" value="SEC24-RELATED PROTEIN"/>
    <property type="match status" value="1"/>
</dbReference>
<dbReference type="GO" id="GO:0090110">
    <property type="term" value="P:COPII-coated vesicle cargo loading"/>
    <property type="evidence" value="ECO:0007669"/>
    <property type="project" value="TreeGrafter"/>
</dbReference>
<dbReference type="EMBL" id="JANCYW010000005">
    <property type="protein sequence ID" value="KAK4535505.1"/>
    <property type="molecule type" value="Genomic_DNA"/>
</dbReference>
<dbReference type="InterPro" id="IPR006900">
    <property type="entry name" value="Sec23/24_helical_dom"/>
</dbReference>
<dbReference type="Pfam" id="PF04810">
    <property type="entry name" value="zf-Sec23_Sec24"/>
    <property type="match status" value="1"/>
</dbReference>
<dbReference type="Gene3D" id="3.40.20.10">
    <property type="entry name" value="Severin"/>
    <property type="match status" value="1"/>
</dbReference>
<dbReference type="Gene3D" id="3.40.50.410">
    <property type="entry name" value="von Willebrand factor, type A domain"/>
    <property type="match status" value="1"/>
</dbReference>
<dbReference type="SUPFAM" id="SSF82754">
    <property type="entry name" value="C-terminal, gelsolin-like domain of Sec23/24"/>
    <property type="match status" value="1"/>
</dbReference>
<evidence type="ECO:0000259" key="8">
    <source>
        <dbReference type="Pfam" id="PF08033"/>
    </source>
</evidence>
<keyword evidence="3" id="KW-0653">Protein transport</keyword>
<dbReference type="InterPro" id="IPR012990">
    <property type="entry name" value="Beta-sandwich_Sec23_24"/>
</dbReference>
<dbReference type="InterPro" id="IPR006895">
    <property type="entry name" value="Znf_Sec23_Sec24"/>
</dbReference>
<accession>A0AAV9IT84</accession>
<comment type="similarity">
    <text evidence="1">Belongs to the SEC23/SEC24 family. SEC24 subfamily.</text>
</comment>
<feature type="domain" description="Sec23/Sec24 trunk" evidence="6">
    <location>
        <begin position="230"/>
        <end position="443"/>
    </location>
</feature>
<dbReference type="PANTHER" id="PTHR13803:SF4">
    <property type="entry name" value="SECRETORY 24CD, ISOFORM C"/>
    <property type="match status" value="1"/>
</dbReference>
<dbReference type="InterPro" id="IPR036175">
    <property type="entry name" value="Sec23/24_helical_dom_sf"/>
</dbReference>